<keyword evidence="10" id="KW-0066">ATP synthesis</keyword>
<dbReference type="KEGG" id="lmi:LMXM_05_0510"/>
<dbReference type="GO" id="GO:0005524">
    <property type="term" value="F:ATP binding"/>
    <property type="evidence" value="ECO:0007669"/>
    <property type="project" value="UniProtKB-KW"/>
</dbReference>
<dbReference type="NCBIfam" id="TIGR00962">
    <property type="entry name" value="atpA"/>
    <property type="match status" value="1"/>
</dbReference>
<dbReference type="PROSITE" id="PS00152">
    <property type="entry name" value="ATPASE_ALPHA_BETA"/>
    <property type="match status" value="1"/>
</dbReference>
<feature type="domain" description="ATP synthase alpha subunit C-terminal" evidence="12">
    <location>
        <begin position="501"/>
        <end position="585"/>
    </location>
</feature>
<keyword evidence="5" id="KW-0375">Hydrogen ion transport</keyword>
<dbReference type="InterPro" id="IPR020003">
    <property type="entry name" value="ATPase_a/bsu_AS"/>
</dbReference>
<comment type="subcellular location">
    <subcellularLocation>
        <location evidence="1">Membrane</location>
    </subcellularLocation>
</comment>
<sequence>MHHQHVRACLPYRRGFNSSLPTHTSVFRRPTHLAAAPPPLGASPGTHMRHALHRHPLPSPPPSCGHPIATCTSATLCAGQPPPPPHLHPRDHTSTMRRFVGQYVAPAMGRLASTAAAGKSAAPGQKSFFKATEMIGYVHSIDGTIATLIPAPGNPGVAYNTIIMIQVSPTTFAAGLVFNLEKDGRIGIILMDNITEVQSGQKVMATGKLLYIPVGAGVLGKVVNPLGHEVPVGLLTRSRALLESERMLGKVDAGAPNIVSRSPVNYNLLTGFKAVDTMIPIGRGQRELIVGDRQTGKTSIAVSTIINQVRSNQQILSKNAVISIYVSIGQRCSNVARIHRLLRSYGALRYTTVMAATAAEPAGLQYLAPYSGVTMGEYFMNRGRHCLCVYDDLSKQAVAYRQISLLLRRPPGREAYPGDVFYLHSRLLERAAMLSPGKGGGSVTALPIVETLSNDVTAYIVTNVISITDGQIYLDTKLFTGGQRPAVNIGLSVSRVGSSAQNVAMKAVAGKLKGILAEYRKLAADSVGGSQVQTVPMIRGARFVALFNQKNPSFFMNALVSLYACLNGYLDDVKVSYAKFYEYLLVNKDLSVMYGTATNKFFYMYVQQLNYVIRFFTLNHPILNAEVEEMLKQHTHLFLQHYQSKMNAIKTEKEIKALKNLLYSCKRAV</sequence>
<dbReference type="PhylomeDB" id="E9AKF7"/>
<dbReference type="GO" id="GO:0043531">
    <property type="term" value="F:ADP binding"/>
    <property type="evidence" value="ECO:0007669"/>
    <property type="project" value="TreeGrafter"/>
</dbReference>
<evidence type="ECO:0000256" key="6">
    <source>
        <dbReference type="ARBA" id="ARBA00022840"/>
    </source>
</evidence>
<evidence type="ECO:0000256" key="2">
    <source>
        <dbReference type="ARBA" id="ARBA00008936"/>
    </source>
</evidence>
<evidence type="ECO:0000259" key="12">
    <source>
        <dbReference type="Pfam" id="PF00306"/>
    </source>
</evidence>
<dbReference type="Pfam" id="PF00306">
    <property type="entry name" value="ATP-synt_ab_C"/>
    <property type="match status" value="1"/>
</dbReference>
<name>E9AKF7_LEIMU</name>
<dbReference type="InterPro" id="IPR033732">
    <property type="entry name" value="ATP_synth_F1_a_nt-bd_dom"/>
</dbReference>
<evidence type="ECO:0000313" key="13">
    <source>
        <dbReference type="EMBL" id="CBZ23408.1"/>
    </source>
</evidence>
<dbReference type="Proteomes" id="UP000007259">
    <property type="component" value="Chromosome 5"/>
</dbReference>
<keyword evidence="14" id="KW-1185">Reference proteome</keyword>
<dbReference type="CDD" id="cd01132">
    <property type="entry name" value="F1-ATPase_alpha_CD"/>
    <property type="match status" value="1"/>
</dbReference>
<dbReference type="OMA" id="GHPIATC"/>
<evidence type="ECO:0000256" key="9">
    <source>
        <dbReference type="ARBA" id="ARBA00023196"/>
    </source>
</evidence>
<gene>
    <name evidence="13" type="ORF">LMXM_05_0510</name>
</gene>
<keyword evidence="9" id="KW-0139">CF(1)</keyword>
<dbReference type="GO" id="GO:0046933">
    <property type="term" value="F:proton-transporting ATP synthase activity, rotational mechanism"/>
    <property type="evidence" value="ECO:0007669"/>
    <property type="project" value="InterPro"/>
</dbReference>
<evidence type="ECO:0000256" key="3">
    <source>
        <dbReference type="ARBA" id="ARBA00022448"/>
    </source>
</evidence>
<comment type="similarity">
    <text evidence="2">Belongs to the ATPase alpha/beta chains family.</text>
</comment>
<feature type="domain" description="ATPase F1/V1/A1 complex alpha/beta subunit nucleotide-binding" evidence="11">
    <location>
        <begin position="271"/>
        <end position="494"/>
    </location>
</feature>
<evidence type="ECO:0000256" key="4">
    <source>
        <dbReference type="ARBA" id="ARBA00022741"/>
    </source>
</evidence>
<dbReference type="SUPFAM" id="SSF47917">
    <property type="entry name" value="C-terminal domain of alpha and beta subunits of F1 ATP synthase"/>
    <property type="match status" value="1"/>
</dbReference>
<keyword evidence="8" id="KW-0472">Membrane</keyword>
<evidence type="ECO:0000256" key="10">
    <source>
        <dbReference type="ARBA" id="ARBA00023310"/>
    </source>
</evidence>
<dbReference type="PANTHER" id="PTHR48082">
    <property type="entry name" value="ATP SYNTHASE SUBUNIT ALPHA, MITOCHONDRIAL"/>
    <property type="match status" value="1"/>
</dbReference>
<keyword evidence="6" id="KW-0067">ATP-binding</keyword>
<dbReference type="AlphaFoldDB" id="E9AKF7"/>
<evidence type="ECO:0000256" key="7">
    <source>
        <dbReference type="ARBA" id="ARBA00023065"/>
    </source>
</evidence>
<protein>
    <submittedName>
        <fullName evidence="13">ATPase alpha subunit</fullName>
    </submittedName>
</protein>
<dbReference type="Pfam" id="PF00006">
    <property type="entry name" value="ATP-synt_ab"/>
    <property type="match status" value="1"/>
</dbReference>
<dbReference type="FunFam" id="3.40.50.300:FF:000002">
    <property type="entry name" value="ATP synthase subunit alpha"/>
    <property type="match status" value="1"/>
</dbReference>
<evidence type="ECO:0000256" key="5">
    <source>
        <dbReference type="ARBA" id="ARBA00022781"/>
    </source>
</evidence>
<keyword evidence="3" id="KW-0813">Transport</keyword>
<dbReference type="InterPro" id="IPR005294">
    <property type="entry name" value="ATP_synth_F1_asu"/>
</dbReference>
<organism evidence="13 14">
    <name type="scientific">Leishmania mexicana (strain MHOM/GT/2001/U1103)</name>
    <dbReference type="NCBI Taxonomy" id="929439"/>
    <lineage>
        <taxon>Eukaryota</taxon>
        <taxon>Discoba</taxon>
        <taxon>Euglenozoa</taxon>
        <taxon>Kinetoplastea</taxon>
        <taxon>Metakinetoplastina</taxon>
        <taxon>Trypanosomatida</taxon>
        <taxon>Trypanosomatidae</taxon>
        <taxon>Leishmaniinae</taxon>
        <taxon>Leishmania</taxon>
    </lineage>
</organism>
<dbReference type="InterPro" id="IPR027417">
    <property type="entry name" value="P-loop_NTPase"/>
</dbReference>
<dbReference type="FunFam" id="3.40.50.12240:FF:000004">
    <property type="entry name" value="F-type H+-transporting ATPase subunit alpha"/>
    <property type="match status" value="1"/>
</dbReference>
<evidence type="ECO:0000256" key="8">
    <source>
        <dbReference type="ARBA" id="ARBA00023136"/>
    </source>
</evidence>
<proteinExistence type="inferred from homology"/>
<evidence type="ECO:0000259" key="11">
    <source>
        <dbReference type="Pfam" id="PF00006"/>
    </source>
</evidence>
<dbReference type="Gene3D" id="3.40.50.12240">
    <property type="match status" value="1"/>
</dbReference>
<dbReference type="SUPFAM" id="SSF52540">
    <property type="entry name" value="P-loop containing nucleoside triphosphate hydrolases"/>
    <property type="match status" value="1"/>
</dbReference>
<dbReference type="RefSeq" id="XP_003871941.1">
    <property type="nucleotide sequence ID" value="XM_003871892.1"/>
</dbReference>
<dbReference type="OrthoDB" id="274756at2759"/>
<evidence type="ECO:0000313" key="14">
    <source>
        <dbReference type="Proteomes" id="UP000007259"/>
    </source>
</evidence>
<dbReference type="InterPro" id="IPR000194">
    <property type="entry name" value="ATPase_F1/V1/A1_a/bsu_nucl-bd"/>
</dbReference>
<dbReference type="EMBL" id="FR799558">
    <property type="protein sequence ID" value="CBZ23408.1"/>
    <property type="molecule type" value="Genomic_DNA"/>
</dbReference>
<dbReference type="VEuPathDB" id="TriTrypDB:LmxM.05.0510"/>
<dbReference type="InterPro" id="IPR000793">
    <property type="entry name" value="ATP_synth_asu_C"/>
</dbReference>
<reference evidence="13 14" key="1">
    <citation type="journal article" date="2011" name="Genome Res.">
        <title>Chromosome and gene copy number variation allow major structural change between species and strains of Leishmania.</title>
        <authorList>
            <person name="Rogers M.B."/>
            <person name="Hilley J.D."/>
            <person name="Dickens N.J."/>
            <person name="Wilkes J."/>
            <person name="Bates P.A."/>
            <person name="Depledge D.P."/>
            <person name="Harris D."/>
            <person name="Her Y."/>
            <person name="Herzyk P."/>
            <person name="Imamura H."/>
            <person name="Otto T.D."/>
            <person name="Sanders M."/>
            <person name="Seeger K."/>
            <person name="Dujardin J.C."/>
            <person name="Berriman M."/>
            <person name="Smith D.F."/>
            <person name="Hertz-Fowler C."/>
            <person name="Mottram J.C."/>
        </authorList>
    </citation>
    <scope>NUCLEOTIDE SEQUENCE [LARGE SCALE GENOMIC DNA]</scope>
    <source>
        <strain evidence="13 14">MHOM/GT/2001/U1103</strain>
    </source>
</reference>
<dbReference type="GO" id="GO:0045259">
    <property type="term" value="C:proton-transporting ATP synthase complex"/>
    <property type="evidence" value="ECO:0007669"/>
    <property type="project" value="UniProtKB-KW"/>
</dbReference>
<keyword evidence="7" id="KW-0406">Ion transport</keyword>
<dbReference type="PANTHER" id="PTHR48082:SF2">
    <property type="entry name" value="ATP SYNTHASE SUBUNIT ALPHA, MITOCHONDRIAL"/>
    <property type="match status" value="1"/>
</dbReference>
<keyword evidence="4" id="KW-0547">Nucleotide-binding</keyword>
<evidence type="ECO:0000256" key="1">
    <source>
        <dbReference type="ARBA" id="ARBA00004370"/>
    </source>
</evidence>
<dbReference type="GeneID" id="13453098"/>
<accession>E9AKF7</accession>